<dbReference type="Proteomes" id="UP000631114">
    <property type="component" value="Unassembled WGS sequence"/>
</dbReference>
<gene>
    <name evidence="3" type="ORF">IFM89_002075</name>
</gene>
<dbReference type="OrthoDB" id="651546at2759"/>
<feature type="region of interest" description="Disordered" evidence="1">
    <location>
        <begin position="1"/>
        <end position="44"/>
    </location>
</feature>
<sequence>MPNYSRNPREEKGKLGKLPEKAASFHGRNQANQPILRRPKTDPDLLSNRKLAGMLSETMPKLTKLLLNVTIERSLGAVHVVMSPESTVGDLIAAAVRQYNKEGRRPFLSTTEASHFDLHYSPFSLESLDREEKLMKLGSRNFFMCRSKAADAAPITSAKCSSTCSIQVDKASKTPFEWFIKEFFA</sequence>
<evidence type="ECO:0000259" key="2">
    <source>
        <dbReference type="Pfam" id="PF23156"/>
    </source>
</evidence>
<feature type="domain" description="DUF7054" evidence="2">
    <location>
        <begin position="61"/>
        <end position="145"/>
    </location>
</feature>
<dbReference type="InterPro" id="IPR055482">
    <property type="entry name" value="DUF7054"/>
</dbReference>
<organism evidence="3 4">
    <name type="scientific">Coptis chinensis</name>
    <dbReference type="NCBI Taxonomy" id="261450"/>
    <lineage>
        <taxon>Eukaryota</taxon>
        <taxon>Viridiplantae</taxon>
        <taxon>Streptophyta</taxon>
        <taxon>Embryophyta</taxon>
        <taxon>Tracheophyta</taxon>
        <taxon>Spermatophyta</taxon>
        <taxon>Magnoliopsida</taxon>
        <taxon>Ranunculales</taxon>
        <taxon>Ranunculaceae</taxon>
        <taxon>Coptidoideae</taxon>
        <taxon>Coptis</taxon>
    </lineage>
</organism>
<keyword evidence="4" id="KW-1185">Reference proteome</keyword>
<dbReference type="PANTHER" id="PTHR33270:SF24">
    <property type="entry name" value="EXPRESSED PROTEIN"/>
    <property type="match status" value="1"/>
</dbReference>
<feature type="compositionally biased region" description="Basic and acidic residues" evidence="1">
    <location>
        <begin position="7"/>
        <end position="20"/>
    </location>
</feature>
<protein>
    <recommendedName>
        <fullName evidence="2">DUF7054 domain-containing protein</fullName>
    </recommendedName>
</protein>
<name>A0A835H2P6_9MAGN</name>
<dbReference type="EMBL" id="JADFTS010000008">
    <property type="protein sequence ID" value="KAF9591120.1"/>
    <property type="molecule type" value="Genomic_DNA"/>
</dbReference>
<accession>A0A835H2P6</accession>
<dbReference type="Pfam" id="PF23156">
    <property type="entry name" value="DUF7054"/>
    <property type="match status" value="1"/>
</dbReference>
<proteinExistence type="predicted"/>
<evidence type="ECO:0000313" key="3">
    <source>
        <dbReference type="EMBL" id="KAF9591120.1"/>
    </source>
</evidence>
<evidence type="ECO:0000313" key="4">
    <source>
        <dbReference type="Proteomes" id="UP000631114"/>
    </source>
</evidence>
<comment type="caution">
    <text evidence="3">The sequence shown here is derived from an EMBL/GenBank/DDBJ whole genome shotgun (WGS) entry which is preliminary data.</text>
</comment>
<evidence type="ECO:0000256" key="1">
    <source>
        <dbReference type="SAM" id="MobiDB-lite"/>
    </source>
</evidence>
<dbReference type="PANTHER" id="PTHR33270">
    <property type="entry name" value="BNAC05G50380D PROTEIN"/>
    <property type="match status" value="1"/>
</dbReference>
<dbReference type="InterPro" id="IPR040358">
    <property type="entry name" value="At4g22758-like"/>
</dbReference>
<reference evidence="3 4" key="1">
    <citation type="submission" date="2020-10" db="EMBL/GenBank/DDBJ databases">
        <title>The Coptis chinensis genome and diversification of protoberbering-type alkaloids.</title>
        <authorList>
            <person name="Wang B."/>
            <person name="Shu S."/>
            <person name="Song C."/>
            <person name="Liu Y."/>
        </authorList>
    </citation>
    <scope>NUCLEOTIDE SEQUENCE [LARGE SCALE GENOMIC DNA]</scope>
    <source>
        <strain evidence="3">HL-2020</strain>
        <tissue evidence="3">Leaf</tissue>
    </source>
</reference>
<dbReference type="AlphaFoldDB" id="A0A835H2P6"/>